<dbReference type="GO" id="GO:0008270">
    <property type="term" value="F:zinc ion binding"/>
    <property type="evidence" value="ECO:0007669"/>
    <property type="project" value="UniProtKB-KW"/>
</dbReference>
<evidence type="ECO:0000313" key="5">
    <source>
        <dbReference type="Proteomes" id="UP000015354"/>
    </source>
</evidence>
<feature type="transmembrane region" description="Helical" evidence="2">
    <location>
        <begin position="58"/>
        <end position="78"/>
    </location>
</feature>
<proteinExistence type="predicted"/>
<organism evidence="4 5">
    <name type="scientific">Strigomonas culicis</name>
    <dbReference type="NCBI Taxonomy" id="28005"/>
    <lineage>
        <taxon>Eukaryota</taxon>
        <taxon>Discoba</taxon>
        <taxon>Euglenozoa</taxon>
        <taxon>Kinetoplastea</taxon>
        <taxon>Metakinetoplastina</taxon>
        <taxon>Trypanosomatida</taxon>
        <taxon>Trypanosomatidae</taxon>
        <taxon>Strigomonadinae</taxon>
        <taxon>Strigomonas</taxon>
    </lineage>
</organism>
<sequence length="174" mass="18786">MPLCDMSLSVAQCAQQPHLSGCCAHGSVCSATGCVLNSTLTEIYISNAFKTVALCGSFLFVIGAGVVDFMIGCIYYSVRRRREREHITRSRQTQTHMVVNARSGPTEVGAQEELTSSARHISELDGMCCGCGSVANTVLLPCLHAVCCTRCSERAPRCPLCNTVCEGKQRLFQV</sequence>
<dbReference type="InterPro" id="IPR001841">
    <property type="entry name" value="Znf_RING"/>
</dbReference>
<protein>
    <recommendedName>
        <fullName evidence="3">RING-type domain-containing protein</fullName>
    </recommendedName>
</protein>
<keyword evidence="2" id="KW-1133">Transmembrane helix</keyword>
<dbReference type="PROSITE" id="PS50089">
    <property type="entry name" value="ZF_RING_2"/>
    <property type="match status" value="1"/>
</dbReference>
<name>S9V221_9TRYP</name>
<dbReference type="Proteomes" id="UP000015354">
    <property type="component" value="Unassembled WGS sequence"/>
</dbReference>
<evidence type="ECO:0000256" key="2">
    <source>
        <dbReference type="SAM" id="Phobius"/>
    </source>
</evidence>
<gene>
    <name evidence="4" type="ORF">STCU_00200</name>
</gene>
<keyword evidence="1" id="KW-0862">Zinc</keyword>
<accession>S9V221</accession>
<keyword evidence="5" id="KW-1185">Reference proteome</keyword>
<evidence type="ECO:0000313" key="4">
    <source>
        <dbReference type="EMBL" id="EPY37097.1"/>
    </source>
</evidence>
<comment type="caution">
    <text evidence="4">The sequence shown here is derived from an EMBL/GenBank/DDBJ whole genome shotgun (WGS) entry which is preliminary data.</text>
</comment>
<dbReference type="AlphaFoldDB" id="S9V221"/>
<dbReference type="Gene3D" id="3.30.40.10">
    <property type="entry name" value="Zinc/RING finger domain, C3HC4 (zinc finger)"/>
    <property type="match status" value="1"/>
</dbReference>
<dbReference type="InterPro" id="IPR013083">
    <property type="entry name" value="Znf_RING/FYVE/PHD"/>
</dbReference>
<keyword evidence="2" id="KW-0812">Transmembrane</keyword>
<keyword evidence="2" id="KW-0472">Membrane</keyword>
<evidence type="ECO:0000259" key="3">
    <source>
        <dbReference type="PROSITE" id="PS50089"/>
    </source>
</evidence>
<keyword evidence="1" id="KW-0863">Zinc-finger</keyword>
<dbReference type="OrthoDB" id="10037309at2759"/>
<feature type="domain" description="RING-type" evidence="3">
    <location>
        <begin position="128"/>
        <end position="162"/>
    </location>
</feature>
<dbReference type="EMBL" id="ATMH01000200">
    <property type="protein sequence ID" value="EPY37097.1"/>
    <property type="molecule type" value="Genomic_DNA"/>
</dbReference>
<evidence type="ECO:0000256" key="1">
    <source>
        <dbReference type="PROSITE-ProRule" id="PRU00175"/>
    </source>
</evidence>
<reference evidence="4 5" key="1">
    <citation type="journal article" date="2013" name="PLoS ONE">
        <title>Predicting the Proteins of Angomonas deanei, Strigomonas culicis and Their Respective Endosymbionts Reveals New Aspects of the Trypanosomatidae Family.</title>
        <authorList>
            <person name="Motta M.C."/>
            <person name="Martins A.C."/>
            <person name="de Souza S.S."/>
            <person name="Catta-Preta C.M."/>
            <person name="Silva R."/>
            <person name="Klein C.C."/>
            <person name="de Almeida L.G."/>
            <person name="de Lima Cunha O."/>
            <person name="Ciapina L.P."/>
            <person name="Brocchi M."/>
            <person name="Colabardini A.C."/>
            <person name="de Araujo Lima B."/>
            <person name="Machado C.R."/>
            <person name="de Almeida Soares C.M."/>
            <person name="Probst C.M."/>
            <person name="de Menezes C.B."/>
            <person name="Thompson C.E."/>
            <person name="Bartholomeu D.C."/>
            <person name="Gradia D.F."/>
            <person name="Pavoni D.P."/>
            <person name="Grisard E.C."/>
            <person name="Fantinatti-Garboggini F."/>
            <person name="Marchini F.K."/>
            <person name="Rodrigues-Luiz G.F."/>
            <person name="Wagner G."/>
            <person name="Goldman G.H."/>
            <person name="Fietto J.L."/>
            <person name="Elias M.C."/>
            <person name="Goldman M.H."/>
            <person name="Sagot M.F."/>
            <person name="Pereira M."/>
            <person name="Stoco P.H."/>
            <person name="de Mendonca-Neto R.P."/>
            <person name="Teixeira S.M."/>
            <person name="Maciel T.E."/>
            <person name="de Oliveira Mendes T.A."/>
            <person name="Urmenyi T.P."/>
            <person name="de Souza W."/>
            <person name="Schenkman S."/>
            <person name="de Vasconcelos A.T."/>
        </authorList>
    </citation>
    <scope>NUCLEOTIDE SEQUENCE [LARGE SCALE GENOMIC DNA]</scope>
</reference>
<keyword evidence="1" id="KW-0479">Metal-binding</keyword>